<organism evidence="15 16">
    <name type="scientific">Thielaviopsis punctulata</name>
    <dbReference type="NCBI Taxonomy" id="72032"/>
    <lineage>
        <taxon>Eukaryota</taxon>
        <taxon>Fungi</taxon>
        <taxon>Dikarya</taxon>
        <taxon>Ascomycota</taxon>
        <taxon>Pezizomycotina</taxon>
        <taxon>Sordariomycetes</taxon>
        <taxon>Hypocreomycetidae</taxon>
        <taxon>Microascales</taxon>
        <taxon>Ceratocystidaceae</taxon>
        <taxon>Thielaviopsis</taxon>
    </lineage>
</organism>
<dbReference type="GO" id="GO:0005634">
    <property type="term" value="C:nucleus"/>
    <property type="evidence" value="ECO:0007669"/>
    <property type="project" value="UniProtKB-SubCell"/>
</dbReference>
<comment type="subunit">
    <text evidence="4">Component of the EKC/KEOPS complex composed of at least BUD32, CGI121, GON7, KAE1 and PCC1; the whole complex dimerizes.</text>
</comment>
<evidence type="ECO:0000256" key="10">
    <source>
        <dbReference type="ARBA" id="ARBA00023159"/>
    </source>
</evidence>
<keyword evidence="10" id="KW-0010">Activator</keyword>
<sequence length="95" mass="10057">MPDFTASYASPTNESFSLSHTLPSCPPSVAAAEKSAYLAALRQAITEMQDAINVQLTARMDEDNKTKSAAGGSGGVVVDDVAEEENYGEEVQEED</sequence>
<evidence type="ECO:0000256" key="8">
    <source>
        <dbReference type="ARBA" id="ARBA00022895"/>
    </source>
</evidence>
<feature type="compositionally biased region" description="Acidic residues" evidence="14">
    <location>
        <begin position="80"/>
        <end position="95"/>
    </location>
</feature>
<evidence type="ECO:0000256" key="14">
    <source>
        <dbReference type="SAM" id="MobiDB-lite"/>
    </source>
</evidence>
<evidence type="ECO:0000256" key="5">
    <source>
        <dbReference type="ARBA" id="ARBA00019746"/>
    </source>
</evidence>
<keyword evidence="12" id="KW-0539">Nucleus</keyword>
<gene>
    <name evidence="15" type="ORF">TD95_004922</name>
</gene>
<keyword evidence="9" id="KW-0805">Transcription regulation</keyword>
<comment type="subcellular location">
    <subcellularLocation>
        <location evidence="2">Chromosome</location>
        <location evidence="2">Telomere</location>
    </subcellularLocation>
    <subcellularLocation>
        <location evidence="1">Nucleus</location>
    </subcellularLocation>
</comment>
<evidence type="ECO:0000313" key="16">
    <source>
        <dbReference type="Proteomes" id="UP000033483"/>
    </source>
</evidence>
<comment type="function">
    <text evidence="13">Component of the EKC/KEOPS complex that is required for the formation of a threonylcarbamoyl group on adenosine at position 37 (t(6)A37) in tRNAs that read codons beginning with adenine. The complex is probably involved in the transfer of the threonylcarbamoyl moiety of threonylcarbamoyl-AMP (TC-AMP) to the N6 group of A37. GON7 likely plays a supporting role to the catalytic subunit KAE1 in the complex. The EKC/KEOPS complex also promotes both telomere uncapping and telomere elongation. The complex is required for efficient recruitment of transcriptional coactivators.</text>
</comment>
<dbReference type="GO" id="GO:0000781">
    <property type="term" value="C:chromosome, telomeric region"/>
    <property type="evidence" value="ECO:0007669"/>
    <property type="project" value="UniProtKB-SubCell"/>
</dbReference>
<keyword evidence="16" id="KW-1185">Reference proteome</keyword>
<evidence type="ECO:0000256" key="1">
    <source>
        <dbReference type="ARBA" id="ARBA00004123"/>
    </source>
</evidence>
<evidence type="ECO:0000256" key="4">
    <source>
        <dbReference type="ARBA" id="ARBA00011534"/>
    </source>
</evidence>
<feature type="region of interest" description="Disordered" evidence="14">
    <location>
        <begin position="1"/>
        <end position="22"/>
    </location>
</feature>
<evidence type="ECO:0000256" key="6">
    <source>
        <dbReference type="ARBA" id="ARBA00022454"/>
    </source>
</evidence>
<comment type="caution">
    <text evidence="15">The sequence shown here is derived from an EMBL/GenBank/DDBJ whole genome shotgun (WGS) entry which is preliminary data.</text>
</comment>
<evidence type="ECO:0000256" key="9">
    <source>
        <dbReference type="ARBA" id="ARBA00023015"/>
    </source>
</evidence>
<proteinExistence type="inferred from homology"/>
<dbReference type="AlphaFoldDB" id="A0A0F4ZEK7"/>
<dbReference type="GO" id="GO:0008033">
    <property type="term" value="P:tRNA processing"/>
    <property type="evidence" value="ECO:0007669"/>
    <property type="project" value="UniProtKB-KW"/>
</dbReference>
<feature type="region of interest" description="Disordered" evidence="14">
    <location>
        <begin position="59"/>
        <end position="95"/>
    </location>
</feature>
<evidence type="ECO:0000256" key="11">
    <source>
        <dbReference type="ARBA" id="ARBA00023163"/>
    </source>
</evidence>
<comment type="similarity">
    <text evidence="3">Belongs to the GON7 family.</text>
</comment>
<keyword evidence="6" id="KW-0158">Chromosome</keyword>
<reference evidence="15 16" key="1">
    <citation type="submission" date="2015-03" db="EMBL/GenBank/DDBJ databases">
        <authorList>
            <person name="Radwan O."/>
            <person name="Al-Naeli F.A."/>
            <person name="Rendon G.A."/>
            <person name="Fields C."/>
        </authorList>
    </citation>
    <scope>NUCLEOTIDE SEQUENCE [LARGE SCALE GENOMIC DNA]</scope>
    <source>
        <strain evidence="15">CR-DP1</strain>
    </source>
</reference>
<name>A0A0F4ZEK7_9PEZI</name>
<dbReference type="Pfam" id="PF08738">
    <property type="entry name" value="Gon7"/>
    <property type="match status" value="1"/>
</dbReference>
<keyword evidence="7" id="KW-0819">tRNA processing</keyword>
<protein>
    <recommendedName>
        <fullName evidence="5">EKC/KEOPS complex subunit GON7</fullName>
    </recommendedName>
</protein>
<evidence type="ECO:0000256" key="7">
    <source>
        <dbReference type="ARBA" id="ARBA00022694"/>
    </source>
</evidence>
<dbReference type="EMBL" id="LAEV01001352">
    <property type="protein sequence ID" value="KKA28338.1"/>
    <property type="molecule type" value="Genomic_DNA"/>
</dbReference>
<dbReference type="Proteomes" id="UP000033483">
    <property type="component" value="Unassembled WGS sequence"/>
</dbReference>
<feature type="compositionally biased region" description="Polar residues" evidence="14">
    <location>
        <begin position="7"/>
        <end position="22"/>
    </location>
</feature>
<accession>A0A0F4ZEK7</accession>
<evidence type="ECO:0000313" key="15">
    <source>
        <dbReference type="EMBL" id="KKA28338.1"/>
    </source>
</evidence>
<dbReference type="InterPro" id="IPR014849">
    <property type="entry name" value="EKC/KEOPS_Gon7"/>
</dbReference>
<evidence type="ECO:0000256" key="13">
    <source>
        <dbReference type="ARBA" id="ARBA00025393"/>
    </source>
</evidence>
<keyword evidence="11" id="KW-0804">Transcription</keyword>
<evidence type="ECO:0000256" key="2">
    <source>
        <dbReference type="ARBA" id="ARBA00004574"/>
    </source>
</evidence>
<evidence type="ECO:0000256" key="12">
    <source>
        <dbReference type="ARBA" id="ARBA00023242"/>
    </source>
</evidence>
<keyword evidence="8" id="KW-0779">Telomere</keyword>
<evidence type="ECO:0000256" key="3">
    <source>
        <dbReference type="ARBA" id="ARBA00008529"/>
    </source>
</evidence>